<dbReference type="EMBL" id="JAAOAN010000236">
    <property type="protein sequence ID" value="KAF5714794.1"/>
    <property type="molecule type" value="Genomic_DNA"/>
</dbReference>
<organism evidence="1 2">
    <name type="scientific">Fusarium mundagurra</name>
    <dbReference type="NCBI Taxonomy" id="1567541"/>
    <lineage>
        <taxon>Eukaryota</taxon>
        <taxon>Fungi</taxon>
        <taxon>Dikarya</taxon>
        <taxon>Ascomycota</taxon>
        <taxon>Pezizomycotina</taxon>
        <taxon>Sordariomycetes</taxon>
        <taxon>Hypocreomycetidae</taxon>
        <taxon>Hypocreales</taxon>
        <taxon>Nectriaceae</taxon>
        <taxon>Fusarium</taxon>
        <taxon>Fusarium fujikuroi species complex</taxon>
    </lineage>
</organism>
<reference evidence="1 2" key="1">
    <citation type="submission" date="2020-05" db="EMBL/GenBank/DDBJ databases">
        <title>Identification and distribution of gene clusters putatively required for synthesis of sphingolipid metabolism inhibitors in phylogenetically diverse species of the filamentous fungus Fusarium.</title>
        <authorList>
            <person name="Kim H.-S."/>
            <person name="Busman M."/>
            <person name="Brown D.W."/>
            <person name="Divon H."/>
            <person name="Uhlig S."/>
            <person name="Proctor R.H."/>
        </authorList>
    </citation>
    <scope>NUCLEOTIDE SEQUENCE [LARGE SCALE GENOMIC DNA]</scope>
    <source>
        <strain evidence="1 2">NRRL 66235</strain>
    </source>
</reference>
<keyword evidence="2" id="KW-1185">Reference proteome</keyword>
<dbReference type="Proteomes" id="UP000544331">
    <property type="component" value="Unassembled WGS sequence"/>
</dbReference>
<sequence length="352" mass="41857">MNLTLPLCSLPTEILLMVMECLECPISIRAFAFSYPRALHLFQKHRQSLLGPALRVFNRMYPTDELLEDAVLACRLRLTMRNVVFLSPPEARQKVYKAESHGPSSRRDWYNLSLLCELSNMSNERDHFILRYTVHAWHKIRRDSRRELSRHIGRRIYRRNIMPYKHVDLSDKELGRLQGAFLDFEIQRHHLAYDKLLLYETDLEDGMLLPVYDEMSYLAGYLENDSIERSRQSIFCFIFQSYGRLIRQFERQLELEILRQTIRQPTETRQSEFAERFRNRTQSEELRYIALLCLQGYVCLRIAENYTHGELRGFILNSFMWFCKDGKNHIPDPDGSLACGLERFTPEYIPQQ</sequence>
<evidence type="ECO:0000313" key="2">
    <source>
        <dbReference type="Proteomes" id="UP000544331"/>
    </source>
</evidence>
<name>A0A8H6DFC5_9HYPO</name>
<proteinExistence type="predicted"/>
<protein>
    <submittedName>
        <fullName evidence="1">Uncharacterized protein</fullName>
    </submittedName>
</protein>
<accession>A0A8H6DFC5</accession>
<gene>
    <name evidence="1" type="ORF">FMUND_7175</name>
</gene>
<dbReference type="AlphaFoldDB" id="A0A8H6DFC5"/>
<evidence type="ECO:0000313" key="1">
    <source>
        <dbReference type="EMBL" id="KAF5714794.1"/>
    </source>
</evidence>
<comment type="caution">
    <text evidence="1">The sequence shown here is derived from an EMBL/GenBank/DDBJ whole genome shotgun (WGS) entry which is preliminary data.</text>
</comment>
<dbReference type="OrthoDB" id="5018264at2759"/>